<feature type="transmembrane region" description="Helical" evidence="1">
    <location>
        <begin position="226"/>
        <end position="247"/>
    </location>
</feature>
<dbReference type="Gene3D" id="1.10.287.110">
    <property type="entry name" value="DnaJ domain"/>
    <property type="match status" value="1"/>
</dbReference>
<reference evidence="2 3" key="1">
    <citation type="submission" date="2016-08" db="EMBL/GenBank/DDBJ databases">
        <title>Hymenobacter coccineus sp. nov., Hymenobacter lapidarius sp. nov. and Hymenobacter glacialis sp. nov., isolated from Antarctic soil.</title>
        <authorList>
            <person name="Sedlacek I."/>
            <person name="Kralova S."/>
            <person name="Kyrova K."/>
            <person name="Maslanova I."/>
            <person name="Stankova E."/>
            <person name="Vrbovska V."/>
            <person name="Nemec M."/>
            <person name="Bartak M."/>
            <person name="Svec P."/>
            <person name="Busse H.-J."/>
            <person name="Pantucek R."/>
        </authorList>
    </citation>
    <scope>NUCLEOTIDE SEQUENCE [LARGE SCALE GENOMIC DNA]</scope>
    <source>
        <strain evidence="2 3">CCM 8643</strain>
    </source>
</reference>
<evidence type="ECO:0000313" key="2">
    <source>
        <dbReference type="EMBL" id="OGX88751.1"/>
    </source>
</evidence>
<keyword evidence="1" id="KW-1133">Transmembrane helix</keyword>
<keyword evidence="3" id="KW-1185">Reference proteome</keyword>
<dbReference type="STRING" id="1908237.BEN47_08375"/>
<organism evidence="2 3">
    <name type="scientific">Hymenobacter lapidarius</name>
    <dbReference type="NCBI Taxonomy" id="1908237"/>
    <lineage>
        <taxon>Bacteria</taxon>
        <taxon>Pseudomonadati</taxon>
        <taxon>Bacteroidota</taxon>
        <taxon>Cytophagia</taxon>
        <taxon>Cytophagales</taxon>
        <taxon>Hymenobacteraceae</taxon>
        <taxon>Hymenobacter</taxon>
    </lineage>
</organism>
<protein>
    <recommendedName>
        <fullName evidence="4">J domain-containing protein</fullName>
    </recommendedName>
</protein>
<dbReference type="SUPFAM" id="SSF46565">
    <property type="entry name" value="Chaperone J-domain"/>
    <property type="match status" value="1"/>
</dbReference>
<dbReference type="InterPro" id="IPR036869">
    <property type="entry name" value="J_dom_sf"/>
</dbReference>
<keyword evidence="1" id="KW-0812">Transmembrane</keyword>
<evidence type="ECO:0000313" key="3">
    <source>
        <dbReference type="Proteomes" id="UP000176294"/>
    </source>
</evidence>
<gene>
    <name evidence="2" type="ORF">BEN47_08375</name>
</gene>
<feature type="transmembrane region" description="Helical" evidence="1">
    <location>
        <begin position="95"/>
        <end position="112"/>
    </location>
</feature>
<name>A0A1G1TD06_9BACT</name>
<accession>A0A1G1TD06</accession>
<dbReference type="OrthoDB" id="886566at2"/>
<feature type="transmembrane region" description="Helical" evidence="1">
    <location>
        <begin position="197"/>
        <end position="219"/>
    </location>
</feature>
<sequence length="248" mass="27266">MQNYYWVLGVGTTATAVQIEEAYARQRVRFKRLAVVDRVMKARLADVEAGFDILGNPRRRLAYDLLLAQEPLAAHPPRQHAGSKLLGYARVARRLNAALLACCLLLGLDWALPQHEYANETVRTRFPVSVSSSLSNPQLAYRVHTEHTAFRLPSSIGHRVREDQRITVWKTPLLGVVRRVSSPASPDGPAPFEPYGATIYGVFALLPLVVALVAAVGVWPGRSPELVVNTASVGGLLAVLALLVMLWF</sequence>
<dbReference type="RefSeq" id="WP_070724646.1">
    <property type="nucleotide sequence ID" value="NZ_MDZB01000055.1"/>
</dbReference>
<evidence type="ECO:0008006" key="4">
    <source>
        <dbReference type="Google" id="ProtNLM"/>
    </source>
</evidence>
<proteinExistence type="predicted"/>
<dbReference type="AlphaFoldDB" id="A0A1G1TD06"/>
<dbReference type="EMBL" id="MDZB01000055">
    <property type="protein sequence ID" value="OGX88751.1"/>
    <property type="molecule type" value="Genomic_DNA"/>
</dbReference>
<comment type="caution">
    <text evidence="2">The sequence shown here is derived from an EMBL/GenBank/DDBJ whole genome shotgun (WGS) entry which is preliminary data.</text>
</comment>
<evidence type="ECO:0000256" key="1">
    <source>
        <dbReference type="SAM" id="Phobius"/>
    </source>
</evidence>
<keyword evidence="1" id="KW-0472">Membrane</keyword>
<dbReference type="Proteomes" id="UP000176294">
    <property type="component" value="Unassembled WGS sequence"/>
</dbReference>